<gene>
    <name evidence="1" type="ORF">TCM_043147</name>
</gene>
<reference evidence="1 2" key="1">
    <citation type="journal article" date="2013" name="Genome Biol.">
        <title>The genome sequence of the most widely cultivated cacao type and its use to identify candidate genes regulating pod color.</title>
        <authorList>
            <person name="Motamayor J.C."/>
            <person name="Mockaitis K."/>
            <person name="Schmutz J."/>
            <person name="Haiminen N."/>
            <person name="Iii D.L."/>
            <person name="Cornejo O."/>
            <person name="Findley S.D."/>
            <person name="Zheng P."/>
            <person name="Utro F."/>
            <person name="Royaert S."/>
            <person name="Saski C."/>
            <person name="Jenkins J."/>
            <person name="Podicheti R."/>
            <person name="Zhao M."/>
            <person name="Scheffler B.E."/>
            <person name="Stack J.C."/>
            <person name="Feltus F.A."/>
            <person name="Mustiga G.M."/>
            <person name="Amores F."/>
            <person name="Phillips W."/>
            <person name="Marelli J.P."/>
            <person name="May G.D."/>
            <person name="Shapiro H."/>
            <person name="Ma J."/>
            <person name="Bustamante C.D."/>
            <person name="Schnell R.J."/>
            <person name="Main D."/>
            <person name="Gilbert D."/>
            <person name="Parida L."/>
            <person name="Kuhn D.N."/>
        </authorList>
    </citation>
    <scope>NUCLEOTIDE SEQUENCE [LARGE SCALE GENOMIC DNA]</scope>
    <source>
        <strain evidence="2">cv. Matina 1-6</strain>
    </source>
</reference>
<dbReference type="Gramene" id="EOY18652">
    <property type="protein sequence ID" value="EOY18652"/>
    <property type="gene ID" value="TCM_043147"/>
</dbReference>
<proteinExistence type="predicted"/>
<dbReference type="AlphaFoldDB" id="A0A061FPU5"/>
<evidence type="ECO:0000313" key="1">
    <source>
        <dbReference type="EMBL" id="EOY18652.1"/>
    </source>
</evidence>
<protein>
    <submittedName>
        <fullName evidence="1">Uncharacterized protein isoform 2</fullName>
    </submittedName>
</protein>
<accession>A0A061FPU5</accession>
<name>A0A061FPU5_THECC</name>
<dbReference type="HOGENOM" id="CLU_998948_0_0_1"/>
<organism evidence="1 2">
    <name type="scientific">Theobroma cacao</name>
    <name type="common">Cacao</name>
    <name type="synonym">Cocoa</name>
    <dbReference type="NCBI Taxonomy" id="3641"/>
    <lineage>
        <taxon>Eukaryota</taxon>
        <taxon>Viridiplantae</taxon>
        <taxon>Streptophyta</taxon>
        <taxon>Embryophyta</taxon>
        <taxon>Tracheophyta</taxon>
        <taxon>Spermatophyta</taxon>
        <taxon>Magnoliopsida</taxon>
        <taxon>eudicotyledons</taxon>
        <taxon>Gunneridae</taxon>
        <taxon>Pentapetalae</taxon>
        <taxon>rosids</taxon>
        <taxon>malvids</taxon>
        <taxon>Malvales</taxon>
        <taxon>Malvaceae</taxon>
        <taxon>Byttnerioideae</taxon>
        <taxon>Theobroma</taxon>
    </lineage>
</organism>
<dbReference type="Proteomes" id="UP000026915">
    <property type="component" value="Chromosome 10"/>
</dbReference>
<dbReference type="STRING" id="3641.A0A061FPU5"/>
<dbReference type="InParanoid" id="A0A061FPU5"/>
<dbReference type="EMBL" id="CM001888">
    <property type="protein sequence ID" value="EOY18652.1"/>
    <property type="molecule type" value="Genomic_DNA"/>
</dbReference>
<keyword evidence="2" id="KW-1185">Reference proteome</keyword>
<sequence length="279" mass="30385">MQQSIFSLAASQQIPRNIPSSIWLRKRSMTGLGMVLCLILVPLLPLLVSSEESVQVQNAIVIPKYQSPPCNADHPNNCPKPVNHTSSNHCNVANRCRIHSMFYEDGSGNRFLVELIVEGGPAKLTDLVLTEAVTTAISRWLVKKTKDKASGQLRILINTIDGHSPTSADSPTSAQLQYAACQAIRQVGLNFELASTPASDGTHSEKVASFDPFYANITITASRPGKAVMFEFSTIAKGLGEADVNGIMKPVPDMFHKLWLKATRMESEGHEESMSPPKS</sequence>
<evidence type="ECO:0000313" key="2">
    <source>
        <dbReference type="Proteomes" id="UP000026915"/>
    </source>
</evidence>